<feature type="compositionally biased region" description="Low complexity" evidence="1">
    <location>
        <begin position="307"/>
        <end position="317"/>
    </location>
</feature>
<gene>
    <name evidence="2" type="ORF">K466DRAFT_602105</name>
</gene>
<evidence type="ECO:0000313" key="2">
    <source>
        <dbReference type="EMBL" id="TFK84308.1"/>
    </source>
</evidence>
<dbReference type="EMBL" id="ML211325">
    <property type="protein sequence ID" value="TFK84308.1"/>
    <property type="molecule type" value="Genomic_DNA"/>
</dbReference>
<feature type="region of interest" description="Disordered" evidence="1">
    <location>
        <begin position="110"/>
        <end position="139"/>
    </location>
</feature>
<name>A0A5C3P6S7_9APHY</name>
<sequence length="334" mass="35731">MSFEDPDYLIHAFLLRRRLDTVDDGSRRATMISSLVAVATTAAHLAYRIAEKPSRDRGREYRYAQTKLGAVVSNFDAAVATVLASLDTGSEVVAAPHTSTAMQVPEEHALGSDHGDTARTQSTQDSATGTPEISGEGDHAGWTQARQDMEAGGWTQVEQDTGGMVQDAEVSDTYDDISPTQIVDPYDCDELEDVPDRVVTIDDAAIPGIAALLLPELTARMTCSLPGKLLSFLYDPVANHVQNRLPVTLQSNPALLAECVHVLKKPLIKALVEPLTKKLIVPLVDAISGEVTQCVLTAIKDGVAHSAAGTSSASPRSRSSHDDQGGHSKRLRAE</sequence>
<feature type="compositionally biased region" description="Basic and acidic residues" evidence="1">
    <location>
        <begin position="319"/>
        <end position="334"/>
    </location>
</feature>
<dbReference type="AlphaFoldDB" id="A0A5C3P6S7"/>
<dbReference type="InParanoid" id="A0A5C3P6S7"/>
<dbReference type="Proteomes" id="UP000308197">
    <property type="component" value="Unassembled WGS sequence"/>
</dbReference>
<evidence type="ECO:0000256" key="1">
    <source>
        <dbReference type="SAM" id="MobiDB-lite"/>
    </source>
</evidence>
<feature type="compositionally biased region" description="Polar residues" evidence="1">
    <location>
        <begin position="118"/>
        <end position="131"/>
    </location>
</feature>
<feature type="region of interest" description="Disordered" evidence="1">
    <location>
        <begin position="307"/>
        <end position="334"/>
    </location>
</feature>
<reference evidence="2 3" key="1">
    <citation type="journal article" date="2019" name="Nat. Ecol. Evol.">
        <title>Megaphylogeny resolves global patterns of mushroom evolution.</title>
        <authorList>
            <person name="Varga T."/>
            <person name="Krizsan K."/>
            <person name="Foldi C."/>
            <person name="Dima B."/>
            <person name="Sanchez-Garcia M."/>
            <person name="Sanchez-Ramirez S."/>
            <person name="Szollosi G.J."/>
            <person name="Szarkandi J.G."/>
            <person name="Papp V."/>
            <person name="Albert L."/>
            <person name="Andreopoulos W."/>
            <person name="Angelini C."/>
            <person name="Antonin V."/>
            <person name="Barry K.W."/>
            <person name="Bougher N.L."/>
            <person name="Buchanan P."/>
            <person name="Buyck B."/>
            <person name="Bense V."/>
            <person name="Catcheside P."/>
            <person name="Chovatia M."/>
            <person name="Cooper J."/>
            <person name="Damon W."/>
            <person name="Desjardin D."/>
            <person name="Finy P."/>
            <person name="Geml J."/>
            <person name="Haridas S."/>
            <person name="Hughes K."/>
            <person name="Justo A."/>
            <person name="Karasinski D."/>
            <person name="Kautmanova I."/>
            <person name="Kiss B."/>
            <person name="Kocsube S."/>
            <person name="Kotiranta H."/>
            <person name="LaButti K.M."/>
            <person name="Lechner B.E."/>
            <person name="Liimatainen K."/>
            <person name="Lipzen A."/>
            <person name="Lukacs Z."/>
            <person name="Mihaltcheva S."/>
            <person name="Morgado L.N."/>
            <person name="Niskanen T."/>
            <person name="Noordeloos M.E."/>
            <person name="Ohm R.A."/>
            <person name="Ortiz-Santana B."/>
            <person name="Ovrebo C."/>
            <person name="Racz N."/>
            <person name="Riley R."/>
            <person name="Savchenko A."/>
            <person name="Shiryaev A."/>
            <person name="Soop K."/>
            <person name="Spirin V."/>
            <person name="Szebenyi C."/>
            <person name="Tomsovsky M."/>
            <person name="Tulloss R.E."/>
            <person name="Uehling J."/>
            <person name="Grigoriev I.V."/>
            <person name="Vagvolgyi C."/>
            <person name="Papp T."/>
            <person name="Martin F.M."/>
            <person name="Miettinen O."/>
            <person name="Hibbett D.S."/>
            <person name="Nagy L.G."/>
        </authorList>
    </citation>
    <scope>NUCLEOTIDE SEQUENCE [LARGE SCALE GENOMIC DNA]</scope>
    <source>
        <strain evidence="2 3">HHB13444</strain>
    </source>
</reference>
<evidence type="ECO:0000313" key="3">
    <source>
        <dbReference type="Proteomes" id="UP000308197"/>
    </source>
</evidence>
<keyword evidence="3" id="KW-1185">Reference proteome</keyword>
<proteinExistence type="predicted"/>
<protein>
    <submittedName>
        <fullName evidence="2">Uncharacterized protein</fullName>
    </submittedName>
</protein>
<accession>A0A5C3P6S7</accession>
<organism evidence="2 3">
    <name type="scientific">Polyporus arcularius HHB13444</name>
    <dbReference type="NCBI Taxonomy" id="1314778"/>
    <lineage>
        <taxon>Eukaryota</taxon>
        <taxon>Fungi</taxon>
        <taxon>Dikarya</taxon>
        <taxon>Basidiomycota</taxon>
        <taxon>Agaricomycotina</taxon>
        <taxon>Agaricomycetes</taxon>
        <taxon>Polyporales</taxon>
        <taxon>Polyporaceae</taxon>
        <taxon>Polyporus</taxon>
    </lineage>
</organism>